<proteinExistence type="predicted"/>
<evidence type="ECO:0000256" key="1">
    <source>
        <dbReference type="SAM" id="MobiDB-lite"/>
    </source>
</evidence>
<name>A0A391PDT2_9FIRM</name>
<sequence>MNEVINQLQNLNLESLGGTYAEKIDWIRQEGMIPAIVILAVAVITCFFGWKLIRVWGALSGFEIGAAIGGVAGSVIFGINEKAVFAAMAGAVIGLILFAVWKRGAIFVVTLVFGLNSVLGVLGSKQLLLTGIVAVVSLILAIVAEFFSAPVVILLSSIYGGILAGVSVGALVPNFSLISYIAGVVATVLGIVVQFMLESRKKVKQNVAKAKRIRDAESTENEVDRARYIIDHLDEVEDEVEYDEDDEYLDDDEYDDDEYLDEDEYEDDNIEYIEDEEEYEDEDAEYLDEEEYEDEDAEYLDDEEYDEEDVEYLDEDEDIEYLDDEE</sequence>
<protein>
    <recommendedName>
        <fullName evidence="5">DUF4203 domain-containing protein</fullName>
    </recommendedName>
</protein>
<dbReference type="RefSeq" id="WP_119298617.1">
    <property type="nucleotide sequence ID" value="NZ_BHGK01000001.1"/>
</dbReference>
<keyword evidence="2" id="KW-1133">Transmembrane helix</keyword>
<accession>A0A391PDT2</accession>
<evidence type="ECO:0000313" key="4">
    <source>
        <dbReference type="Proteomes" id="UP000265643"/>
    </source>
</evidence>
<feature type="transmembrane region" description="Helical" evidence="2">
    <location>
        <begin position="105"/>
        <end position="122"/>
    </location>
</feature>
<comment type="caution">
    <text evidence="3">The sequence shown here is derived from an EMBL/GenBank/DDBJ whole genome shotgun (WGS) entry which is preliminary data.</text>
</comment>
<feature type="transmembrane region" description="Helical" evidence="2">
    <location>
        <begin position="151"/>
        <end position="171"/>
    </location>
</feature>
<organism evidence="3 4">
    <name type="scientific">Mediterraneibacter butyricigenes</name>
    <dbReference type="NCBI Taxonomy" id="2316025"/>
    <lineage>
        <taxon>Bacteria</taxon>
        <taxon>Bacillati</taxon>
        <taxon>Bacillota</taxon>
        <taxon>Clostridia</taxon>
        <taxon>Lachnospirales</taxon>
        <taxon>Lachnospiraceae</taxon>
        <taxon>Mediterraneibacter</taxon>
    </lineage>
</organism>
<evidence type="ECO:0008006" key="5">
    <source>
        <dbReference type="Google" id="ProtNLM"/>
    </source>
</evidence>
<dbReference type="Proteomes" id="UP000265643">
    <property type="component" value="Unassembled WGS sequence"/>
</dbReference>
<feature type="transmembrane region" description="Helical" evidence="2">
    <location>
        <begin position="128"/>
        <end position="144"/>
    </location>
</feature>
<feature type="transmembrane region" description="Helical" evidence="2">
    <location>
        <begin position="83"/>
        <end position="100"/>
    </location>
</feature>
<evidence type="ECO:0000256" key="2">
    <source>
        <dbReference type="SAM" id="Phobius"/>
    </source>
</evidence>
<feature type="transmembrane region" description="Helical" evidence="2">
    <location>
        <begin position="177"/>
        <end position="197"/>
    </location>
</feature>
<feature type="transmembrane region" description="Helical" evidence="2">
    <location>
        <begin position="32"/>
        <end position="50"/>
    </location>
</feature>
<dbReference type="AlphaFoldDB" id="A0A391PDT2"/>
<keyword evidence="4" id="KW-1185">Reference proteome</keyword>
<feature type="transmembrane region" description="Helical" evidence="2">
    <location>
        <begin position="57"/>
        <end position="77"/>
    </location>
</feature>
<evidence type="ECO:0000313" key="3">
    <source>
        <dbReference type="EMBL" id="GCA67999.1"/>
    </source>
</evidence>
<keyword evidence="2" id="KW-0472">Membrane</keyword>
<keyword evidence="2" id="KW-0812">Transmembrane</keyword>
<dbReference type="EMBL" id="BHGK01000001">
    <property type="protein sequence ID" value="GCA67999.1"/>
    <property type="molecule type" value="Genomic_DNA"/>
</dbReference>
<feature type="region of interest" description="Disordered" evidence="1">
    <location>
        <begin position="239"/>
        <end position="326"/>
    </location>
</feature>
<gene>
    <name evidence="3" type="ORF">KGMB01110_24350</name>
</gene>
<reference evidence="4" key="1">
    <citation type="submission" date="2018-09" db="EMBL/GenBank/DDBJ databases">
        <title>Draft Genome Sequence of Mediterraneibacter sp. KCTC 15684.</title>
        <authorList>
            <person name="Kim J.S."/>
            <person name="Han K.I."/>
            <person name="Suh M.K."/>
            <person name="Lee K.C."/>
            <person name="Eom M.K."/>
            <person name="Lee J.H."/>
            <person name="Park S.H."/>
            <person name="Kang S.W."/>
            <person name="Park J.E."/>
            <person name="Oh B.S."/>
            <person name="Yu S.Y."/>
            <person name="Choi S.H."/>
            <person name="Lee D.H."/>
            <person name="Yoon H."/>
            <person name="Kim B."/>
            <person name="Yang S.J."/>
            <person name="Lee J.S."/>
        </authorList>
    </citation>
    <scope>NUCLEOTIDE SEQUENCE [LARGE SCALE GENOMIC DNA]</scope>
    <source>
        <strain evidence="4">KCTC 15684</strain>
    </source>
</reference>